<protein>
    <recommendedName>
        <fullName evidence="1">Heterokaryon incompatibility domain-containing protein</fullName>
    </recommendedName>
</protein>
<proteinExistence type="predicted"/>
<name>A0A6A6DXN6_9PEZI</name>
<evidence type="ECO:0000259" key="1">
    <source>
        <dbReference type="Pfam" id="PF06985"/>
    </source>
</evidence>
<sequence>MHVAFKVSHDLERSLVKSKSVDHRYFPASIANSSSTMDTMVMFSGSQLDVFEALVSIRPRCIRVNWMSVAHDGPKNWIMGKKVMEFQESESQDTLQGTACHICKVIASITPPLSKVIFMTLLVALSSRDVFTSEYGTRSFRYATDCFLQTKISSVLYHKEFFEISLTLSSSAMCIDQGNNAEKLEQIQHVDLVYSRAQLTLITAAGGDPDTGLPGDSSRQRRPQPFTAVNNVTLLHMLPYVADEITFSGWITRTWTYQWGFCPKTDLSSLTFTENVKSRFGYQHNTRMNHLAGLFSAYYHIRWEVQDDTQFL</sequence>
<organism evidence="2 3">
    <name type="scientific">Zopfia rhizophila CBS 207.26</name>
    <dbReference type="NCBI Taxonomy" id="1314779"/>
    <lineage>
        <taxon>Eukaryota</taxon>
        <taxon>Fungi</taxon>
        <taxon>Dikarya</taxon>
        <taxon>Ascomycota</taxon>
        <taxon>Pezizomycotina</taxon>
        <taxon>Dothideomycetes</taxon>
        <taxon>Dothideomycetes incertae sedis</taxon>
        <taxon>Zopfiaceae</taxon>
        <taxon>Zopfia</taxon>
    </lineage>
</organism>
<dbReference type="EMBL" id="ML994642">
    <property type="protein sequence ID" value="KAF2183535.1"/>
    <property type="molecule type" value="Genomic_DNA"/>
</dbReference>
<feature type="domain" description="Heterokaryon incompatibility" evidence="1">
    <location>
        <begin position="172"/>
        <end position="258"/>
    </location>
</feature>
<evidence type="ECO:0000313" key="2">
    <source>
        <dbReference type="EMBL" id="KAF2183535.1"/>
    </source>
</evidence>
<gene>
    <name evidence="2" type="ORF">K469DRAFT_785686</name>
</gene>
<dbReference type="Proteomes" id="UP000800200">
    <property type="component" value="Unassembled WGS sequence"/>
</dbReference>
<dbReference type="AlphaFoldDB" id="A0A6A6DXN6"/>
<keyword evidence="3" id="KW-1185">Reference proteome</keyword>
<reference evidence="2" key="1">
    <citation type="journal article" date="2020" name="Stud. Mycol.">
        <title>101 Dothideomycetes genomes: a test case for predicting lifestyles and emergence of pathogens.</title>
        <authorList>
            <person name="Haridas S."/>
            <person name="Albert R."/>
            <person name="Binder M."/>
            <person name="Bloem J."/>
            <person name="Labutti K."/>
            <person name="Salamov A."/>
            <person name="Andreopoulos B."/>
            <person name="Baker S."/>
            <person name="Barry K."/>
            <person name="Bills G."/>
            <person name="Bluhm B."/>
            <person name="Cannon C."/>
            <person name="Castanera R."/>
            <person name="Culley D."/>
            <person name="Daum C."/>
            <person name="Ezra D."/>
            <person name="Gonzalez J."/>
            <person name="Henrissat B."/>
            <person name="Kuo A."/>
            <person name="Liang C."/>
            <person name="Lipzen A."/>
            <person name="Lutzoni F."/>
            <person name="Magnuson J."/>
            <person name="Mondo S."/>
            <person name="Nolan M."/>
            <person name="Ohm R."/>
            <person name="Pangilinan J."/>
            <person name="Park H.-J."/>
            <person name="Ramirez L."/>
            <person name="Alfaro M."/>
            <person name="Sun H."/>
            <person name="Tritt A."/>
            <person name="Yoshinaga Y."/>
            <person name="Zwiers L.-H."/>
            <person name="Turgeon B."/>
            <person name="Goodwin S."/>
            <person name="Spatafora J."/>
            <person name="Crous P."/>
            <person name="Grigoriev I."/>
        </authorList>
    </citation>
    <scope>NUCLEOTIDE SEQUENCE</scope>
    <source>
        <strain evidence="2">CBS 207.26</strain>
    </source>
</reference>
<dbReference type="Pfam" id="PF06985">
    <property type="entry name" value="HET"/>
    <property type="match status" value="1"/>
</dbReference>
<accession>A0A6A6DXN6</accession>
<dbReference type="InterPro" id="IPR010730">
    <property type="entry name" value="HET"/>
</dbReference>
<dbReference type="OrthoDB" id="5428863at2759"/>
<evidence type="ECO:0000313" key="3">
    <source>
        <dbReference type="Proteomes" id="UP000800200"/>
    </source>
</evidence>